<evidence type="ECO:0000256" key="1">
    <source>
        <dbReference type="SAM" id="Phobius"/>
    </source>
</evidence>
<dbReference type="InterPro" id="IPR029058">
    <property type="entry name" value="AB_hydrolase_fold"/>
</dbReference>
<sequence length="364" mass="41279">MSEQALRAIVLIPGLKRVERFSRRDLLAENLANTEIRPMQSPEPVKVGGESGLRLKPRALRGATRQGPSIDLFEAYWADMLTSSAEMSPWKRLASGFELVFFWLISRGNLSALRLSPTIAIGLLAGGVLLVLWYISLTVIVAAALRTTPEPAFLASVPALQSLFTWFMEVTAWIETSAPYFILPLLLSAFRADELAQMAMFSKDYLENRQREMHAGMRERVRRRVAETIDRVLAEPYDEVFIVAHSFGSIVAIDLLADWPHPADRDRIYLFTLGSPEAVLSCRSQWLAGEREQLFQHSPAVWVDFHSPSDWLCKAVTDHARHYPGNSHQLWFNRPLVERVTGRTHMAYYFDPKVLQALTSDRDP</sequence>
<organism evidence="2 3">
    <name type="scientific">Halomonas gemina</name>
    <dbReference type="NCBI Taxonomy" id="2945105"/>
    <lineage>
        <taxon>Bacteria</taxon>
        <taxon>Pseudomonadati</taxon>
        <taxon>Pseudomonadota</taxon>
        <taxon>Gammaproteobacteria</taxon>
        <taxon>Oceanospirillales</taxon>
        <taxon>Halomonadaceae</taxon>
        <taxon>Halomonas</taxon>
    </lineage>
</organism>
<keyword evidence="1" id="KW-0812">Transmembrane</keyword>
<keyword evidence="1" id="KW-0472">Membrane</keyword>
<dbReference type="SUPFAM" id="SSF53474">
    <property type="entry name" value="alpha/beta-Hydrolases"/>
    <property type="match status" value="1"/>
</dbReference>
<accession>A0ABT0T5T7</accession>
<name>A0ABT0T5T7_9GAMM</name>
<dbReference type="RefSeq" id="WP_250063955.1">
    <property type="nucleotide sequence ID" value="NZ_JAMJPK010000013.1"/>
</dbReference>
<evidence type="ECO:0000313" key="2">
    <source>
        <dbReference type="EMBL" id="MCL7942295.1"/>
    </source>
</evidence>
<dbReference type="EMBL" id="JAMJPK010000013">
    <property type="protein sequence ID" value="MCL7942295.1"/>
    <property type="molecule type" value="Genomic_DNA"/>
</dbReference>
<keyword evidence="3" id="KW-1185">Reference proteome</keyword>
<gene>
    <name evidence="2" type="ORF">M8009_18655</name>
</gene>
<dbReference type="Proteomes" id="UP001165369">
    <property type="component" value="Unassembled WGS sequence"/>
</dbReference>
<evidence type="ECO:0008006" key="4">
    <source>
        <dbReference type="Google" id="ProtNLM"/>
    </source>
</evidence>
<reference evidence="2" key="1">
    <citation type="submission" date="2022-05" db="EMBL/GenBank/DDBJ databases">
        <title>Halomonas geminus sp. nov. and Halomonas llamarensis sp. nov. isolated from high-altitude salars of the Atacama Desert.</title>
        <authorList>
            <person name="Hintersatz C."/>
            <person name="Rojas L.A."/>
            <person name="Wei T.-S."/>
            <person name="Kutschke S."/>
            <person name="Lehmann F."/>
            <person name="Jain R."/>
            <person name="Pollmann K."/>
        </authorList>
    </citation>
    <scope>NUCLEOTIDE SEQUENCE</scope>
    <source>
        <strain evidence="2">ATCH28</strain>
    </source>
</reference>
<keyword evidence="1" id="KW-1133">Transmembrane helix</keyword>
<feature type="transmembrane region" description="Helical" evidence="1">
    <location>
        <begin position="119"/>
        <end position="145"/>
    </location>
</feature>
<proteinExistence type="predicted"/>
<dbReference type="Gene3D" id="3.40.50.1820">
    <property type="entry name" value="alpha/beta hydrolase"/>
    <property type="match status" value="1"/>
</dbReference>
<evidence type="ECO:0000313" key="3">
    <source>
        <dbReference type="Proteomes" id="UP001165369"/>
    </source>
</evidence>
<comment type="caution">
    <text evidence="2">The sequence shown here is derived from an EMBL/GenBank/DDBJ whole genome shotgun (WGS) entry which is preliminary data.</text>
</comment>
<protein>
    <recommendedName>
        <fullName evidence="4">Alpha/beta hydrolase</fullName>
    </recommendedName>
</protein>
<feature type="transmembrane region" description="Helical" evidence="1">
    <location>
        <begin position="152"/>
        <end position="174"/>
    </location>
</feature>